<dbReference type="AlphaFoldDB" id="A0A836C3Z0"/>
<organism evidence="2 3">
    <name type="scientific">Edaphochlamys debaryana</name>
    <dbReference type="NCBI Taxonomy" id="47281"/>
    <lineage>
        <taxon>Eukaryota</taxon>
        <taxon>Viridiplantae</taxon>
        <taxon>Chlorophyta</taxon>
        <taxon>core chlorophytes</taxon>
        <taxon>Chlorophyceae</taxon>
        <taxon>CS clade</taxon>
        <taxon>Chlamydomonadales</taxon>
        <taxon>Chlamydomonadales incertae sedis</taxon>
        <taxon>Edaphochlamys</taxon>
    </lineage>
</organism>
<feature type="region of interest" description="Disordered" evidence="1">
    <location>
        <begin position="1"/>
        <end position="165"/>
    </location>
</feature>
<dbReference type="Proteomes" id="UP000612055">
    <property type="component" value="Unassembled WGS sequence"/>
</dbReference>
<gene>
    <name evidence="2" type="ORF">HYH03_003574</name>
</gene>
<sequence length="297" mass="29429">MPLPRSPSDSAVVLRPPFAARTPSRAVSTGGNPLSGGVPAPEALPFRDRASLFEELSRRGPVASGTPPRATPSSPFTPAPAPKRSSPCPSPYARAPSPDANWYPGSRVWGASTSAGQLQPQAQTPTHIAGCGDRGPAQQDSIGSARTPTGSATGAKAAPGSSHRERRHSMGLFVGTPGELQHLAVATSSRCLLRTCISSPCSPGPGSLGGALSGGGAVAAGMAVASGPQSYLAKARDVLAGAGAGAGAPPEAEARPGGDGGATPGRLLAELGLSRRPSAGSAVRRLAKPNMPGIAGL</sequence>
<feature type="compositionally biased region" description="Basic and acidic residues" evidence="1">
    <location>
        <begin position="45"/>
        <end position="58"/>
    </location>
</feature>
<dbReference type="EMBL" id="JAEHOE010000010">
    <property type="protein sequence ID" value="KAG2498313.1"/>
    <property type="molecule type" value="Genomic_DNA"/>
</dbReference>
<accession>A0A836C3Z0</accession>
<evidence type="ECO:0000313" key="2">
    <source>
        <dbReference type="EMBL" id="KAG2498313.1"/>
    </source>
</evidence>
<comment type="caution">
    <text evidence="2">The sequence shown here is derived from an EMBL/GenBank/DDBJ whole genome shotgun (WGS) entry which is preliminary data.</text>
</comment>
<proteinExistence type="predicted"/>
<name>A0A836C3Z0_9CHLO</name>
<protein>
    <submittedName>
        <fullName evidence="2">Uncharacterized protein</fullName>
    </submittedName>
</protein>
<feature type="compositionally biased region" description="Polar residues" evidence="1">
    <location>
        <begin position="138"/>
        <end position="152"/>
    </location>
</feature>
<keyword evidence="3" id="KW-1185">Reference proteome</keyword>
<feature type="region of interest" description="Disordered" evidence="1">
    <location>
        <begin position="242"/>
        <end position="297"/>
    </location>
</feature>
<reference evidence="2" key="1">
    <citation type="journal article" date="2020" name="bioRxiv">
        <title>Comparative genomics of Chlamydomonas.</title>
        <authorList>
            <person name="Craig R.J."/>
            <person name="Hasan A.R."/>
            <person name="Ness R.W."/>
            <person name="Keightley P.D."/>
        </authorList>
    </citation>
    <scope>NUCLEOTIDE SEQUENCE</scope>
    <source>
        <strain evidence="2">CCAP 11/70</strain>
    </source>
</reference>
<evidence type="ECO:0000256" key="1">
    <source>
        <dbReference type="SAM" id="MobiDB-lite"/>
    </source>
</evidence>
<evidence type="ECO:0000313" key="3">
    <source>
        <dbReference type="Proteomes" id="UP000612055"/>
    </source>
</evidence>
<feature type="compositionally biased region" description="Polar residues" evidence="1">
    <location>
        <begin position="111"/>
        <end position="126"/>
    </location>
</feature>